<evidence type="ECO:0000313" key="9">
    <source>
        <dbReference type="EMBL" id="CAB5240899.1"/>
    </source>
</evidence>
<organism evidence="9">
    <name type="scientific">freshwater metagenome</name>
    <dbReference type="NCBI Taxonomy" id="449393"/>
    <lineage>
        <taxon>unclassified sequences</taxon>
        <taxon>metagenomes</taxon>
        <taxon>ecological metagenomes</taxon>
    </lineage>
</organism>
<dbReference type="PANTHER" id="PTHR19136">
    <property type="entry name" value="MOLYBDENUM COFACTOR GUANYLYLTRANSFERASE"/>
    <property type="match status" value="1"/>
</dbReference>
<dbReference type="PANTHER" id="PTHR19136:SF81">
    <property type="entry name" value="MOLYBDENUM COFACTOR GUANYLYLTRANSFERASE"/>
    <property type="match status" value="1"/>
</dbReference>
<dbReference type="GO" id="GO:0005525">
    <property type="term" value="F:GTP binding"/>
    <property type="evidence" value="ECO:0007669"/>
    <property type="project" value="UniProtKB-KW"/>
</dbReference>
<dbReference type="InterPro" id="IPR029044">
    <property type="entry name" value="Nucleotide-diphossugar_trans"/>
</dbReference>
<evidence type="ECO:0000256" key="2">
    <source>
        <dbReference type="ARBA" id="ARBA00022679"/>
    </source>
</evidence>
<dbReference type="CDD" id="cd02503">
    <property type="entry name" value="MobA"/>
    <property type="match status" value="1"/>
</dbReference>
<dbReference type="GO" id="GO:0006777">
    <property type="term" value="P:Mo-molybdopterin cofactor biosynthetic process"/>
    <property type="evidence" value="ECO:0007669"/>
    <property type="project" value="UniProtKB-KW"/>
</dbReference>
<keyword evidence="2" id="KW-0808">Transferase</keyword>
<keyword evidence="4" id="KW-0547">Nucleotide-binding</keyword>
<gene>
    <name evidence="9" type="ORF">UFOPK3554_01119</name>
</gene>
<evidence type="ECO:0000256" key="4">
    <source>
        <dbReference type="ARBA" id="ARBA00022741"/>
    </source>
</evidence>
<dbReference type="AlphaFoldDB" id="A0A6J7XU64"/>
<evidence type="ECO:0000256" key="3">
    <source>
        <dbReference type="ARBA" id="ARBA00022723"/>
    </source>
</evidence>
<protein>
    <submittedName>
        <fullName evidence="9">Unannotated protein</fullName>
    </submittedName>
</protein>
<dbReference type="SUPFAM" id="SSF53448">
    <property type="entry name" value="Nucleotide-diphospho-sugar transferases"/>
    <property type="match status" value="1"/>
</dbReference>
<dbReference type="GO" id="GO:0016779">
    <property type="term" value="F:nucleotidyltransferase activity"/>
    <property type="evidence" value="ECO:0007669"/>
    <property type="project" value="TreeGrafter"/>
</dbReference>
<keyword evidence="7" id="KW-0501">Molybdenum cofactor biosynthesis</keyword>
<keyword evidence="6" id="KW-0342">GTP-binding</keyword>
<accession>A0A6J7XU64</accession>
<sequence>MSKVSVIILSGGTSRRFGTDKSQAILRGQSLIQILISNIASEIPIVIVGEDPHISARTYQVTREEPVLGGPVAAIAAGLALVTTDLVAICATDMPYAPTLFRKLSAILTDELDCVMPVDVHGFRQPLAAVYRASSLLRALSSLADTEGESMKNLISTMKIAEVQVPPHALIDIDTPEDLAQLTKNS</sequence>
<dbReference type="GO" id="GO:0046872">
    <property type="term" value="F:metal ion binding"/>
    <property type="evidence" value="ECO:0007669"/>
    <property type="project" value="UniProtKB-KW"/>
</dbReference>
<name>A0A6J7XU64_9ZZZZ</name>
<evidence type="ECO:0000256" key="6">
    <source>
        <dbReference type="ARBA" id="ARBA00023134"/>
    </source>
</evidence>
<dbReference type="EMBL" id="CAFBSG010000020">
    <property type="protein sequence ID" value="CAB5240899.1"/>
    <property type="molecule type" value="Genomic_DNA"/>
</dbReference>
<evidence type="ECO:0000256" key="1">
    <source>
        <dbReference type="ARBA" id="ARBA00022490"/>
    </source>
</evidence>
<keyword evidence="5" id="KW-0460">Magnesium</keyword>
<keyword evidence="3" id="KW-0479">Metal-binding</keyword>
<dbReference type="InterPro" id="IPR025877">
    <property type="entry name" value="MobA-like_NTP_Trfase"/>
</dbReference>
<dbReference type="InterPro" id="IPR013482">
    <property type="entry name" value="Molybde_CF_guanTrfase"/>
</dbReference>
<evidence type="ECO:0000259" key="8">
    <source>
        <dbReference type="Pfam" id="PF12804"/>
    </source>
</evidence>
<reference evidence="9" key="1">
    <citation type="submission" date="2020-05" db="EMBL/GenBank/DDBJ databases">
        <authorList>
            <person name="Chiriac C."/>
            <person name="Salcher M."/>
            <person name="Ghai R."/>
            <person name="Kavagutti S V."/>
        </authorList>
    </citation>
    <scope>NUCLEOTIDE SEQUENCE</scope>
</reference>
<dbReference type="Pfam" id="PF12804">
    <property type="entry name" value="NTP_transf_3"/>
    <property type="match status" value="1"/>
</dbReference>
<evidence type="ECO:0000256" key="7">
    <source>
        <dbReference type="ARBA" id="ARBA00023150"/>
    </source>
</evidence>
<proteinExistence type="predicted"/>
<feature type="domain" description="MobA-like NTP transferase" evidence="8">
    <location>
        <begin position="6"/>
        <end position="148"/>
    </location>
</feature>
<keyword evidence="1" id="KW-0963">Cytoplasm</keyword>
<evidence type="ECO:0000256" key="5">
    <source>
        <dbReference type="ARBA" id="ARBA00022842"/>
    </source>
</evidence>
<dbReference type="Gene3D" id="3.90.550.10">
    <property type="entry name" value="Spore Coat Polysaccharide Biosynthesis Protein SpsA, Chain A"/>
    <property type="match status" value="1"/>
</dbReference>